<sequence length="21" mass="2195">MKAADELLPGGFIANGIVKLH</sequence>
<dbReference type="AlphaFoldDB" id="D4JR21"/>
<evidence type="ECO:0000313" key="2">
    <source>
        <dbReference type="Proteomes" id="UP000008803"/>
    </source>
</evidence>
<dbReference type="Proteomes" id="UP000008803">
    <property type="component" value="Chromosome"/>
</dbReference>
<dbReference type="BioCyc" id="ESIR657319:G136K-165-MONOMER"/>
<proteinExistence type="predicted"/>
<name>D4JR21_9FIRM</name>
<evidence type="ECO:0000313" key="1">
    <source>
        <dbReference type="EMBL" id="CBK95540.1"/>
    </source>
</evidence>
<reference evidence="1 2" key="1">
    <citation type="submission" date="2010-03" db="EMBL/GenBank/DDBJ databases">
        <title>The genome sequence of Eubacterium siraeum 70/3.</title>
        <authorList>
            <consortium name="metaHIT consortium -- http://www.metahit.eu/"/>
            <person name="Pajon A."/>
            <person name="Turner K."/>
            <person name="Parkhill J."/>
            <person name="Duncan S."/>
            <person name="Flint H."/>
        </authorList>
    </citation>
    <scope>NUCLEOTIDE SEQUENCE [LARGE SCALE GENOMIC DNA]</scope>
    <source>
        <strain evidence="1 2">70/3</strain>
    </source>
</reference>
<dbReference type="EMBL" id="FP929044">
    <property type="protein sequence ID" value="CBK95540.1"/>
    <property type="molecule type" value="Genomic_DNA"/>
</dbReference>
<organism evidence="1 2">
    <name type="scientific">[Eubacterium] siraeum 70/3</name>
    <dbReference type="NCBI Taxonomy" id="657319"/>
    <lineage>
        <taxon>Bacteria</taxon>
        <taxon>Bacillati</taxon>
        <taxon>Bacillota</taxon>
        <taxon>Clostridia</taxon>
        <taxon>Eubacteriales</taxon>
        <taxon>Oscillospiraceae</taxon>
        <taxon>Oscillospiraceae incertae sedis</taxon>
    </lineage>
</organism>
<reference evidence="1 2" key="2">
    <citation type="submission" date="2010-03" db="EMBL/GenBank/DDBJ databases">
        <authorList>
            <person name="Pajon A."/>
        </authorList>
    </citation>
    <scope>NUCLEOTIDE SEQUENCE [LARGE SCALE GENOMIC DNA]</scope>
    <source>
        <strain evidence="1 2">70/3</strain>
    </source>
</reference>
<gene>
    <name evidence="1" type="ORF">EUS_01920</name>
</gene>
<protein>
    <submittedName>
        <fullName evidence="1">Uncharacterized protein</fullName>
    </submittedName>
</protein>
<dbReference type="HOGENOM" id="CLU_3426505_0_0_9"/>
<dbReference type="KEGG" id="esu:EUS_01920"/>
<accession>D4JR21</accession>